<keyword evidence="5" id="KW-0547">Nucleotide-binding</keyword>
<dbReference type="InterPro" id="IPR015943">
    <property type="entry name" value="WD40/YVTN_repeat-like_dom_sf"/>
</dbReference>
<evidence type="ECO:0000259" key="15">
    <source>
        <dbReference type="PROSITE" id="PS50110"/>
    </source>
</evidence>
<evidence type="ECO:0000256" key="9">
    <source>
        <dbReference type="ARBA" id="ARBA00023015"/>
    </source>
</evidence>
<dbReference type="GO" id="GO:0005524">
    <property type="term" value="F:ATP binding"/>
    <property type="evidence" value="ECO:0007669"/>
    <property type="project" value="UniProtKB-KW"/>
</dbReference>
<dbReference type="PRINTS" id="PR00344">
    <property type="entry name" value="BCTRLSENSOR"/>
</dbReference>
<dbReference type="InterPro" id="IPR018060">
    <property type="entry name" value="HTH_AraC"/>
</dbReference>
<keyword evidence="3 12" id="KW-0597">Phosphoprotein</keyword>
<dbReference type="InterPro" id="IPR005467">
    <property type="entry name" value="His_kinase_dom"/>
</dbReference>
<dbReference type="SUPFAM" id="SSF55874">
    <property type="entry name" value="ATPase domain of HSP90 chaperone/DNA topoisomerase II/histidine kinase"/>
    <property type="match status" value="1"/>
</dbReference>
<dbReference type="Pfam" id="PF07495">
    <property type="entry name" value="Y_Y_Y"/>
    <property type="match status" value="1"/>
</dbReference>
<evidence type="ECO:0000256" key="7">
    <source>
        <dbReference type="ARBA" id="ARBA00022840"/>
    </source>
</evidence>
<feature type="domain" description="HTH araC/xylS-type" evidence="13">
    <location>
        <begin position="1258"/>
        <end position="1357"/>
    </location>
</feature>
<evidence type="ECO:0000256" key="8">
    <source>
        <dbReference type="ARBA" id="ARBA00023012"/>
    </source>
</evidence>
<dbReference type="SUPFAM" id="SSF63829">
    <property type="entry name" value="Calcium-dependent phosphotriesterase"/>
    <property type="match status" value="2"/>
</dbReference>
<dbReference type="RefSeq" id="WP_092015506.1">
    <property type="nucleotide sequence ID" value="NZ_FOXH01000004.1"/>
</dbReference>
<evidence type="ECO:0000313" key="17">
    <source>
        <dbReference type="Proteomes" id="UP000199306"/>
    </source>
</evidence>
<dbReference type="CDD" id="cd17574">
    <property type="entry name" value="REC_OmpR"/>
    <property type="match status" value="1"/>
</dbReference>
<dbReference type="PROSITE" id="PS50109">
    <property type="entry name" value="HIS_KIN"/>
    <property type="match status" value="1"/>
</dbReference>
<dbReference type="CDD" id="cd00082">
    <property type="entry name" value="HisKA"/>
    <property type="match status" value="1"/>
</dbReference>
<dbReference type="Pfam" id="PF00512">
    <property type="entry name" value="HisKA"/>
    <property type="match status" value="1"/>
</dbReference>
<dbReference type="GO" id="GO:0000155">
    <property type="term" value="F:phosphorelay sensor kinase activity"/>
    <property type="evidence" value="ECO:0007669"/>
    <property type="project" value="InterPro"/>
</dbReference>
<keyword evidence="6 16" id="KW-0418">Kinase</keyword>
<dbReference type="SMART" id="SM00342">
    <property type="entry name" value="HTH_ARAC"/>
    <property type="match status" value="1"/>
</dbReference>
<evidence type="ECO:0000256" key="3">
    <source>
        <dbReference type="ARBA" id="ARBA00022553"/>
    </source>
</evidence>
<dbReference type="Proteomes" id="UP000199306">
    <property type="component" value="Unassembled WGS sequence"/>
</dbReference>
<feature type="domain" description="Response regulatory" evidence="15">
    <location>
        <begin position="1111"/>
        <end position="1226"/>
    </location>
</feature>
<dbReference type="InterPro" id="IPR004358">
    <property type="entry name" value="Sig_transdc_His_kin-like_C"/>
</dbReference>
<dbReference type="Gene3D" id="1.10.10.60">
    <property type="entry name" value="Homeodomain-like"/>
    <property type="match status" value="1"/>
</dbReference>
<dbReference type="EC" id="2.7.13.3" evidence="2"/>
<evidence type="ECO:0000256" key="12">
    <source>
        <dbReference type="PROSITE-ProRule" id="PRU00169"/>
    </source>
</evidence>
<reference evidence="16 17" key="1">
    <citation type="submission" date="2016-10" db="EMBL/GenBank/DDBJ databases">
        <authorList>
            <person name="de Groot N.N."/>
        </authorList>
    </citation>
    <scope>NUCLEOTIDE SEQUENCE [LARGE SCALE GENOMIC DNA]</scope>
    <source>
        <strain evidence="17">E92,LMG 26720,CCM 7988</strain>
    </source>
</reference>
<dbReference type="InterPro" id="IPR009057">
    <property type="entry name" value="Homeodomain-like_sf"/>
</dbReference>
<gene>
    <name evidence="16" type="ORF">SAMN04515674_104175</name>
</gene>
<dbReference type="GO" id="GO:0043565">
    <property type="term" value="F:sequence-specific DNA binding"/>
    <property type="evidence" value="ECO:0007669"/>
    <property type="project" value="InterPro"/>
</dbReference>
<dbReference type="FunFam" id="3.30.565.10:FF:000037">
    <property type="entry name" value="Hybrid sensor histidine kinase/response regulator"/>
    <property type="match status" value="1"/>
</dbReference>
<dbReference type="PANTHER" id="PTHR43547:SF2">
    <property type="entry name" value="HYBRID SIGNAL TRANSDUCTION HISTIDINE KINASE C"/>
    <property type="match status" value="1"/>
</dbReference>
<comment type="catalytic activity">
    <reaction evidence="1">
        <text>ATP + protein L-histidine = ADP + protein N-phospho-L-histidine.</text>
        <dbReference type="EC" id="2.7.13.3"/>
    </reaction>
</comment>
<dbReference type="SMART" id="SM00388">
    <property type="entry name" value="HisKA"/>
    <property type="match status" value="1"/>
</dbReference>
<dbReference type="EMBL" id="FOXH01000004">
    <property type="protein sequence ID" value="SFP60303.1"/>
    <property type="molecule type" value="Genomic_DNA"/>
</dbReference>
<dbReference type="InterPro" id="IPR011123">
    <property type="entry name" value="Y_Y_Y"/>
</dbReference>
<dbReference type="Gene3D" id="2.130.10.10">
    <property type="entry name" value="YVTN repeat-like/Quinoprotein amine dehydrogenase"/>
    <property type="match status" value="2"/>
</dbReference>
<dbReference type="OrthoDB" id="9797097at2"/>
<evidence type="ECO:0000313" key="16">
    <source>
        <dbReference type="EMBL" id="SFP60303.1"/>
    </source>
</evidence>
<name>A0A1I5RP88_9BACT</name>
<dbReference type="SUPFAM" id="SSF52172">
    <property type="entry name" value="CheY-like"/>
    <property type="match status" value="1"/>
</dbReference>
<keyword evidence="11" id="KW-0804">Transcription</keyword>
<evidence type="ECO:0000256" key="10">
    <source>
        <dbReference type="ARBA" id="ARBA00023125"/>
    </source>
</evidence>
<sequence length="1360" mass="153961">MRIRLYLLVLFVFLGQVLPAVAQVRFDRIGTSQGLSQSTVVQIFQDHKGFLWFATSDGLNRYDGYHFNVYRHASDDPSTLSSSDISSFTEDSKGNMWVGTHTSGLNKINVETGKVTRFVKIDKGDNLSNLSVTSIVEDNDKNIWASTNNYGLLKINPQNSSIQHFSSVYQTLPVNSVSQIFKDANGKLWMGTPTGDLLEYLGGEDFSYHFNDAAPGPQKSNILCMTSDRAGNILFGTGGNGIFRYDVHTNKFSRVFFNASHSNRENIITGITHDKQGNLWIATDSGALFVQGEDFSKVTYFESNPDPDLGLSTFSVTSIFVDKDENVWLGTWEAGLNVIYKRRAKIAVYRYKPNTSQGLLSNKVTALSGDGKSIVWIGSNTGLTRFNRATNNYVHFVRSENLSRFGGSNDVNLLMTDQEGTLFVGIWGKGLDILREGSSVFEHYNYWEGSTAGNFTCIATADKDRIWLGTQGFGLILFNKRTNKFETSDAPLGEHGDLQGMHINSILTDRNNNLWIGTYSSGVYVYNFSAKKMVSYTQSEKEGSLSDNHVSKIFQDTQNRIWIATNGGGLNLFEDKTKTFKVFTVKDGLPSNTLKAILEDGRHNLWISTNGGLSRLDNKTMKFSNFDELDGIQGKEFIINAFYKDNQGEMFFGGVNGLNVFHPDSLQNSKKIPSVYLTGLKLFNKPVIVGDENSPLTKDLAETSEITLQANQSVFSIDFIALDFQKLKNNRYAYMLEGFDQDWNYVGTQRSATYTNLNAGTYIFKVKTTNSDGVWSEKPTELKIIILPPWYKTWWAFVLYGLIVVGALLALRRVIEIRERFKSDIRIKEIEKERIQELDRLKTNFFTNISHEFRTPLTLIISPLEKYFLENPTLPAKQQGQLNTIYGNARKLLKLINQLLDLSKLESGRFTPIITRNDMVEHIAKIVNSFENLANQKQIDLSFQSEAEHLLVYFDADIIEKTVSNLLSNAFKYTPEKGRIQVMLRVYVNNHEAEKVEIEISDTGIGISNDHLPNIFNRFYQIQDKKQQVQLLGTGVGLSLCKELVELHGGEISVTSKVGEGTIFNVELPVRREDFDKSWISEEIFEKQDLQKERVSQERQQVVSEKNDKPILLIAEDNDELRNYIRDIFAENFQVIDVENGGIALEKARELIPDLIISDWMMPELTGVELCEAIKTDERTSHIPVIILTSKSSNESQKEGLETGADDYITKPFNAGLLELRVKNLLESRKKLRERFGKEVKLQPRDIAITSTDETFLQKAIKAVEENMENTDFDVDGLESALGMSKMQLYRKLKGLTDYSGNEFIRSIRLKRAVQLLETDSFTVAEVAYKVGFNDPAYFARAFKKEFGKSPKEYFLEIKN</sequence>
<dbReference type="InterPro" id="IPR036890">
    <property type="entry name" value="HATPase_C_sf"/>
</dbReference>
<dbReference type="SUPFAM" id="SSF46689">
    <property type="entry name" value="Homeodomain-like"/>
    <property type="match status" value="1"/>
</dbReference>
<dbReference type="InterPro" id="IPR036097">
    <property type="entry name" value="HisK_dim/P_sf"/>
</dbReference>
<keyword evidence="10" id="KW-0238">DNA-binding</keyword>
<feature type="modified residue" description="4-aspartylphosphate" evidence="12">
    <location>
        <position position="1159"/>
    </location>
</feature>
<dbReference type="PANTHER" id="PTHR43547">
    <property type="entry name" value="TWO-COMPONENT HISTIDINE KINASE"/>
    <property type="match status" value="1"/>
</dbReference>
<dbReference type="PROSITE" id="PS50110">
    <property type="entry name" value="RESPONSE_REGULATORY"/>
    <property type="match status" value="1"/>
</dbReference>
<evidence type="ECO:0000256" key="6">
    <source>
        <dbReference type="ARBA" id="ARBA00022777"/>
    </source>
</evidence>
<dbReference type="PROSITE" id="PS01124">
    <property type="entry name" value="HTH_ARAC_FAMILY_2"/>
    <property type="match status" value="1"/>
</dbReference>
<feature type="domain" description="Histidine kinase" evidence="14">
    <location>
        <begin position="848"/>
        <end position="1072"/>
    </location>
</feature>
<dbReference type="InterPro" id="IPR003661">
    <property type="entry name" value="HisK_dim/P_dom"/>
</dbReference>
<dbReference type="Pfam" id="PF00072">
    <property type="entry name" value="Response_reg"/>
    <property type="match status" value="1"/>
</dbReference>
<evidence type="ECO:0000256" key="5">
    <source>
        <dbReference type="ARBA" id="ARBA00022741"/>
    </source>
</evidence>
<dbReference type="Gene3D" id="1.10.287.130">
    <property type="match status" value="1"/>
</dbReference>
<accession>A0A1I5RP88</accession>
<keyword evidence="4" id="KW-0808">Transferase</keyword>
<dbReference type="InterPro" id="IPR018062">
    <property type="entry name" value="HTH_AraC-typ_CS"/>
</dbReference>
<keyword evidence="7" id="KW-0067">ATP-binding</keyword>
<evidence type="ECO:0000256" key="11">
    <source>
        <dbReference type="ARBA" id="ARBA00023163"/>
    </source>
</evidence>
<dbReference type="SUPFAM" id="SSF47384">
    <property type="entry name" value="Homodimeric domain of signal transducing histidine kinase"/>
    <property type="match status" value="1"/>
</dbReference>
<dbReference type="Pfam" id="PF12833">
    <property type="entry name" value="HTH_18"/>
    <property type="match status" value="1"/>
</dbReference>
<evidence type="ECO:0000256" key="1">
    <source>
        <dbReference type="ARBA" id="ARBA00000085"/>
    </source>
</evidence>
<dbReference type="Pfam" id="PF02518">
    <property type="entry name" value="HATPase_c"/>
    <property type="match status" value="1"/>
</dbReference>
<keyword evidence="9" id="KW-0805">Transcription regulation</keyword>
<dbReference type="FunFam" id="2.60.40.10:FF:000791">
    <property type="entry name" value="Two-component system sensor histidine kinase/response regulator"/>
    <property type="match status" value="1"/>
</dbReference>
<dbReference type="InterPro" id="IPR011110">
    <property type="entry name" value="Reg_prop"/>
</dbReference>
<evidence type="ECO:0000259" key="14">
    <source>
        <dbReference type="PROSITE" id="PS50109"/>
    </source>
</evidence>
<proteinExistence type="predicted"/>
<dbReference type="InterPro" id="IPR013783">
    <property type="entry name" value="Ig-like_fold"/>
</dbReference>
<dbReference type="InterPro" id="IPR003594">
    <property type="entry name" value="HATPase_dom"/>
</dbReference>
<organism evidence="16 17">
    <name type="scientific">Pseudarcicella hirudinis</name>
    <dbReference type="NCBI Taxonomy" id="1079859"/>
    <lineage>
        <taxon>Bacteria</taxon>
        <taxon>Pseudomonadati</taxon>
        <taxon>Bacteroidota</taxon>
        <taxon>Cytophagia</taxon>
        <taxon>Cytophagales</taxon>
        <taxon>Flectobacillaceae</taxon>
        <taxon>Pseudarcicella</taxon>
    </lineage>
</organism>
<keyword evidence="17" id="KW-1185">Reference proteome</keyword>
<dbReference type="Gene3D" id="3.40.50.2300">
    <property type="match status" value="1"/>
</dbReference>
<dbReference type="InterPro" id="IPR001789">
    <property type="entry name" value="Sig_transdc_resp-reg_receiver"/>
</dbReference>
<dbReference type="SMART" id="SM00387">
    <property type="entry name" value="HATPase_c"/>
    <property type="match status" value="1"/>
</dbReference>
<dbReference type="GO" id="GO:0003700">
    <property type="term" value="F:DNA-binding transcription factor activity"/>
    <property type="evidence" value="ECO:0007669"/>
    <property type="project" value="InterPro"/>
</dbReference>
<dbReference type="PROSITE" id="PS00041">
    <property type="entry name" value="HTH_ARAC_FAMILY_1"/>
    <property type="match status" value="1"/>
</dbReference>
<dbReference type="STRING" id="1079859.SAMN04515674_104175"/>
<evidence type="ECO:0000256" key="4">
    <source>
        <dbReference type="ARBA" id="ARBA00022679"/>
    </source>
</evidence>
<dbReference type="FunFam" id="1.10.287.130:FF:000045">
    <property type="entry name" value="Two-component system sensor histidine kinase/response regulator"/>
    <property type="match status" value="1"/>
</dbReference>
<dbReference type="Gene3D" id="3.30.565.10">
    <property type="entry name" value="Histidine kinase-like ATPase, C-terminal domain"/>
    <property type="match status" value="1"/>
</dbReference>
<dbReference type="SMART" id="SM00448">
    <property type="entry name" value="REC"/>
    <property type="match status" value="1"/>
</dbReference>
<keyword evidence="8" id="KW-0902">Two-component regulatory system</keyword>
<evidence type="ECO:0000259" key="13">
    <source>
        <dbReference type="PROSITE" id="PS01124"/>
    </source>
</evidence>
<dbReference type="Pfam" id="PF07494">
    <property type="entry name" value="Reg_prop"/>
    <property type="match status" value="8"/>
</dbReference>
<dbReference type="Gene3D" id="2.60.40.10">
    <property type="entry name" value="Immunoglobulins"/>
    <property type="match status" value="1"/>
</dbReference>
<dbReference type="InterPro" id="IPR011006">
    <property type="entry name" value="CheY-like_superfamily"/>
</dbReference>
<evidence type="ECO:0000256" key="2">
    <source>
        <dbReference type="ARBA" id="ARBA00012438"/>
    </source>
</evidence>
<protein>
    <recommendedName>
        <fullName evidence="2">histidine kinase</fullName>
        <ecNumber evidence="2">2.7.13.3</ecNumber>
    </recommendedName>
</protein>